<organism evidence="3 4">
    <name type="scientific">Erythranthe guttata</name>
    <name type="common">Yellow monkey flower</name>
    <name type="synonym">Mimulus guttatus</name>
    <dbReference type="NCBI Taxonomy" id="4155"/>
    <lineage>
        <taxon>Eukaryota</taxon>
        <taxon>Viridiplantae</taxon>
        <taxon>Streptophyta</taxon>
        <taxon>Embryophyta</taxon>
        <taxon>Tracheophyta</taxon>
        <taxon>Spermatophyta</taxon>
        <taxon>Magnoliopsida</taxon>
        <taxon>eudicotyledons</taxon>
        <taxon>Gunneridae</taxon>
        <taxon>Pentapetalae</taxon>
        <taxon>asterids</taxon>
        <taxon>lamiids</taxon>
        <taxon>Lamiales</taxon>
        <taxon>Phrymaceae</taxon>
        <taxon>Erythranthe</taxon>
    </lineage>
</organism>
<comment type="function">
    <text evidence="1">Required for 60S pre-ribosomal subunits export to the cytoplasm.</text>
</comment>
<dbReference type="GO" id="GO:0042273">
    <property type="term" value="P:ribosomal large subunit biogenesis"/>
    <property type="evidence" value="ECO:0007669"/>
    <property type="project" value="UniProtKB-UniRule"/>
</dbReference>
<evidence type="ECO:0000313" key="3">
    <source>
        <dbReference type="EMBL" id="EYU22955.1"/>
    </source>
</evidence>
<gene>
    <name evidence="3" type="ORF">MIMGU_mgv1a026261mg</name>
</gene>
<dbReference type="AlphaFoldDB" id="A0A022Q904"/>
<sequence>MDLLFPSGQSSEKLSLPALRSKMNTDPEGYSSELSLIYNQFKSSLGPFLQQAALIFTSNRPNFDGIMRMNQKHKNDPKNKALQNLLFKMLQQKDEAKAKRALITLCDLHRRKVWFEDRLQMLVTMIAALSFLLDFEKTMAMRVTILVNMSQQPHNLK</sequence>
<dbReference type="Proteomes" id="UP000030748">
    <property type="component" value="Unassembled WGS sequence"/>
</dbReference>
<dbReference type="STRING" id="4155.A0A022Q904"/>
<dbReference type="InterPro" id="IPR027312">
    <property type="entry name" value="Sda1"/>
</dbReference>
<keyword evidence="1" id="KW-0653">Protein transport</keyword>
<evidence type="ECO:0000313" key="4">
    <source>
        <dbReference type="Proteomes" id="UP000030748"/>
    </source>
</evidence>
<dbReference type="GO" id="GO:0005730">
    <property type="term" value="C:nucleolus"/>
    <property type="evidence" value="ECO:0007669"/>
    <property type="project" value="UniProtKB-SubCell"/>
</dbReference>
<dbReference type="InterPro" id="IPR012977">
    <property type="entry name" value="SDA1_N"/>
</dbReference>
<dbReference type="eggNOG" id="KOG2229">
    <property type="taxonomic scope" value="Eukaryota"/>
</dbReference>
<comment type="similarity">
    <text evidence="1">Belongs to the SDA1 family.</text>
</comment>
<dbReference type="PANTHER" id="PTHR12730:SF0">
    <property type="entry name" value="PROTEIN SDA1 HOMOLOG"/>
    <property type="match status" value="1"/>
</dbReference>
<dbReference type="Pfam" id="PF08158">
    <property type="entry name" value="SDA1_HEAT"/>
    <property type="match status" value="1"/>
</dbReference>
<protein>
    <recommendedName>
        <fullName evidence="1">Protein SDA1</fullName>
    </recommendedName>
</protein>
<evidence type="ECO:0000259" key="2">
    <source>
        <dbReference type="Pfam" id="PF08158"/>
    </source>
</evidence>
<dbReference type="GO" id="GO:0000055">
    <property type="term" value="P:ribosomal large subunit export from nucleus"/>
    <property type="evidence" value="ECO:0007669"/>
    <property type="project" value="UniProtKB-UniRule"/>
</dbReference>
<accession>A0A022Q904</accession>
<reference evidence="3 4" key="1">
    <citation type="journal article" date="2013" name="Proc. Natl. Acad. Sci. U.S.A.">
        <title>Fine-scale variation in meiotic recombination in Mimulus inferred from population shotgun sequencing.</title>
        <authorList>
            <person name="Hellsten U."/>
            <person name="Wright K.M."/>
            <person name="Jenkins J."/>
            <person name="Shu S."/>
            <person name="Yuan Y."/>
            <person name="Wessler S.R."/>
            <person name="Schmutz J."/>
            <person name="Willis J.H."/>
            <person name="Rokhsar D.S."/>
        </authorList>
    </citation>
    <scope>NUCLEOTIDE SEQUENCE [LARGE SCALE GENOMIC DNA]</scope>
    <source>
        <strain evidence="4">cv. DUN x IM62</strain>
    </source>
</reference>
<keyword evidence="1" id="KW-0690">Ribosome biogenesis</keyword>
<name>A0A022Q904_ERYGU</name>
<comment type="subcellular location">
    <subcellularLocation>
        <location evidence="1">Nucleus</location>
        <location evidence="1">Nucleolus</location>
    </subcellularLocation>
</comment>
<dbReference type="GO" id="GO:0015031">
    <property type="term" value="P:protein transport"/>
    <property type="evidence" value="ECO:0007669"/>
    <property type="project" value="UniProtKB-KW"/>
</dbReference>
<keyword evidence="4" id="KW-1185">Reference proteome</keyword>
<keyword evidence="1" id="KW-0813">Transport</keyword>
<feature type="domain" description="SDA1 N-terminal" evidence="2">
    <location>
        <begin position="66"/>
        <end position="123"/>
    </location>
</feature>
<dbReference type="EMBL" id="KI632191">
    <property type="protein sequence ID" value="EYU22955.1"/>
    <property type="molecule type" value="Genomic_DNA"/>
</dbReference>
<proteinExistence type="inferred from homology"/>
<evidence type="ECO:0000256" key="1">
    <source>
        <dbReference type="RuleBase" id="RU365057"/>
    </source>
</evidence>
<dbReference type="PANTHER" id="PTHR12730">
    <property type="entry name" value="HSDA/SDA1-RELATED"/>
    <property type="match status" value="1"/>
</dbReference>
<keyword evidence="1" id="KW-0539">Nucleus</keyword>